<sequence>MRCGGRAAGRPCRRRRGGRAAGGVTGDAGRPGWPLVGGEVAAERWLRRGCHWAWRRGRLPCGWLGVHCVWELLAFRHGGGVGQHTRKTQVTKTRLFPFRSRRLDSTWRSTGGVAEGAWVSVQGSGARVEGAGGGVVFFVVGQANPVWGAPLLLCGELLCRLEAVVSLQGKLRLPRQCCSLSGLPWVGFDREAGGWRGRMAEAAWVSALAKVMGAVVVLSLAGWEVGRWRGVGRVWRKPCAADVYWWFRIGRQTMAVRGSERKLSPISLGQQ</sequence>
<name>A0A0E0EDL3_9ORYZ</name>
<proteinExistence type="predicted"/>
<keyword evidence="3" id="KW-1185">Reference proteome</keyword>
<organism evidence="2">
    <name type="scientific">Oryza meridionalis</name>
    <dbReference type="NCBI Taxonomy" id="40149"/>
    <lineage>
        <taxon>Eukaryota</taxon>
        <taxon>Viridiplantae</taxon>
        <taxon>Streptophyta</taxon>
        <taxon>Embryophyta</taxon>
        <taxon>Tracheophyta</taxon>
        <taxon>Spermatophyta</taxon>
        <taxon>Magnoliopsida</taxon>
        <taxon>Liliopsida</taxon>
        <taxon>Poales</taxon>
        <taxon>Poaceae</taxon>
        <taxon>BOP clade</taxon>
        <taxon>Oryzoideae</taxon>
        <taxon>Oryzeae</taxon>
        <taxon>Oryzinae</taxon>
        <taxon>Oryza</taxon>
    </lineage>
</organism>
<dbReference type="Gramene" id="OMERI07G16660.1">
    <property type="protein sequence ID" value="OMERI07G16660.1"/>
    <property type="gene ID" value="OMERI07G16660"/>
</dbReference>
<dbReference type="HOGENOM" id="CLU_1028112_0_0_1"/>
<feature type="compositionally biased region" description="Low complexity" evidence="1">
    <location>
        <begin position="1"/>
        <end position="10"/>
    </location>
</feature>
<protein>
    <submittedName>
        <fullName evidence="2">Uncharacterized protein</fullName>
    </submittedName>
</protein>
<dbReference type="AlphaFoldDB" id="A0A0E0EDL3"/>
<feature type="region of interest" description="Disordered" evidence="1">
    <location>
        <begin position="1"/>
        <end position="28"/>
    </location>
</feature>
<evidence type="ECO:0000313" key="2">
    <source>
        <dbReference type="EnsemblPlants" id="OMERI07G16660.1"/>
    </source>
</evidence>
<evidence type="ECO:0000313" key="3">
    <source>
        <dbReference type="Proteomes" id="UP000008021"/>
    </source>
</evidence>
<evidence type="ECO:0000256" key="1">
    <source>
        <dbReference type="SAM" id="MobiDB-lite"/>
    </source>
</evidence>
<accession>A0A0E0EDL3</accession>
<dbReference type="EnsemblPlants" id="OMERI07G16660.1">
    <property type="protein sequence ID" value="OMERI07G16660.1"/>
    <property type="gene ID" value="OMERI07G16660"/>
</dbReference>
<reference evidence="2" key="2">
    <citation type="submission" date="2018-05" db="EMBL/GenBank/DDBJ databases">
        <title>OmerRS3 (Oryza meridionalis Reference Sequence Version 3).</title>
        <authorList>
            <person name="Zhang J."/>
            <person name="Kudrna D."/>
            <person name="Lee S."/>
            <person name="Talag J."/>
            <person name="Welchert J."/>
            <person name="Wing R.A."/>
        </authorList>
    </citation>
    <scope>NUCLEOTIDE SEQUENCE [LARGE SCALE GENOMIC DNA]</scope>
    <source>
        <strain evidence="2">cv. OR44</strain>
    </source>
</reference>
<reference evidence="2" key="1">
    <citation type="submission" date="2015-04" db="UniProtKB">
        <authorList>
            <consortium name="EnsemblPlants"/>
        </authorList>
    </citation>
    <scope>IDENTIFICATION</scope>
</reference>
<dbReference type="Proteomes" id="UP000008021">
    <property type="component" value="Chromosome 7"/>
</dbReference>